<accession>A0ABC9ALK9</accession>
<comment type="subcellular location">
    <subcellularLocation>
        <location evidence="1">Nucleus</location>
    </subcellularLocation>
</comment>
<feature type="compositionally biased region" description="Polar residues" evidence="6">
    <location>
        <begin position="609"/>
        <end position="619"/>
    </location>
</feature>
<feature type="compositionally biased region" description="Polar residues" evidence="6">
    <location>
        <begin position="198"/>
        <end position="216"/>
    </location>
</feature>
<dbReference type="Pfam" id="PF12047">
    <property type="entry name" value="DNMT1-RFD"/>
    <property type="match status" value="1"/>
</dbReference>
<name>A0ABC9ALK9_9POAL</name>
<dbReference type="GO" id="GO:0005634">
    <property type="term" value="C:nucleus"/>
    <property type="evidence" value="ECO:0007669"/>
    <property type="project" value="UniProtKB-SubCell"/>
</dbReference>
<dbReference type="Proteomes" id="UP001497457">
    <property type="component" value="Chromosome 21rd"/>
</dbReference>
<proteinExistence type="predicted"/>
<dbReference type="Gene3D" id="3.30.40.10">
    <property type="entry name" value="Zinc/RING finger domain, C3HC4 (zinc finger)"/>
    <property type="match status" value="2"/>
</dbReference>
<feature type="region of interest" description="Disordered" evidence="6">
    <location>
        <begin position="889"/>
        <end position="915"/>
    </location>
</feature>
<dbReference type="PANTHER" id="PTHR46235">
    <property type="entry name" value="PHD FINGER-CONTAINING PROTEIN DDB_G0268158"/>
    <property type="match status" value="1"/>
</dbReference>
<evidence type="ECO:0000256" key="5">
    <source>
        <dbReference type="ARBA" id="ARBA00023242"/>
    </source>
</evidence>
<keyword evidence="5" id="KW-0539">Nucleus</keyword>
<dbReference type="EMBL" id="OZ075131">
    <property type="protein sequence ID" value="CAL4981134.1"/>
    <property type="molecule type" value="Genomic_DNA"/>
</dbReference>
<reference evidence="9" key="1">
    <citation type="submission" date="2024-06" db="EMBL/GenBank/DDBJ databases">
        <authorList>
            <person name="Ryan C."/>
        </authorList>
    </citation>
    <scope>NUCLEOTIDE SEQUENCE [LARGE SCALE GENOMIC DNA]</scope>
</reference>
<keyword evidence="3" id="KW-0863">Zinc-finger</keyword>
<organism evidence="8 9">
    <name type="scientific">Urochloa decumbens</name>
    <dbReference type="NCBI Taxonomy" id="240449"/>
    <lineage>
        <taxon>Eukaryota</taxon>
        <taxon>Viridiplantae</taxon>
        <taxon>Streptophyta</taxon>
        <taxon>Embryophyta</taxon>
        <taxon>Tracheophyta</taxon>
        <taxon>Spermatophyta</taxon>
        <taxon>Magnoliopsida</taxon>
        <taxon>Liliopsida</taxon>
        <taxon>Poales</taxon>
        <taxon>Poaceae</taxon>
        <taxon>PACMAD clade</taxon>
        <taxon>Panicoideae</taxon>
        <taxon>Panicodae</taxon>
        <taxon>Paniceae</taxon>
        <taxon>Melinidinae</taxon>
        <taxon>Urochloa</taxon>
    </lineage>
</organism>
<evidence type="ECO:0000256" key="4">
    <source>
        <dbReference type="ARBA" id="ARBA00022833"/>
    </source>
</evidence>
<dbReference type="InterPro" id="IPR013083">
    <property type="entry name" value="Znf_RING/FYVE/PHD"/>
</dbReference>
<reference evidence="8 9" key="2">
    <citation type="submission" date="2024-10" db="EMBL/GenBank/DDBJ databases">
        <authorList>
            <person name="Ryan C."/>
        </authorList>
    </citation>
    <scope>NUCLEOTIDE SEQUENCE [LARGE SCALE GENOMIC DNA]</scope>
</reference>
<keyword evidence="4" id="KW-0862">Zinc</keyword>
<keyword evidence="9" id="KW-1185">Reference proteome</keyword>
<evidence type="ECO:0000313" key="8">
    <source>
        <dbReference type="EMBL" id="CAL4981134.1"/>
    </source>
</evidence>
<evidence type="ECO:0000256" key="2">
    <source>
        <dbReference type="ARBA" id="ARBA00022723"/>
    </source>
</evidence>
<sequence length="915" mass="103548">MLFDDDDDGVAPHFNAVDEYYFEDTKYEPVCFSVLPFKFHENDELDDCGYEKKVYLRGVMDKSIDLVYKKVVSWKVVLDSEQPNISVLSSEGNWIKLLNPRKYYKDKIARSILVTVQMLHFVRKPNGDKRQLRGQLWGHLNEVFNELDTNLVADDLRKHHPIIKLFLERDPALMELKIFHRFIRDITAGTKEPKTLGTKVQFTGSDETRATSNDTNRGYDEDDGNDESNYDDSDYEDDGNDDSDYDDIDKSDYHDNSDNSSEDDSRDGDTCKDSGVDLICALCDDGGNIISCVGQCKRSFHPRKKDGRESRCKTLGYSSAQLKEINSYLCKNCEYKQHQCFKCGELEPSAGPNAKVFKCNNQNCGHFYHPKCVAKLLEPDNSDDDGYCELTKRIMAGMPFTCPLHWCFKCGRMEDITLEEMQFALCRRCPKSYHIKCLPRAISFETKGKNIKRRAWELSGDVIIYCLDHKICKPTGNAKRGHIKFPHMPKIIEVRDLSEKKGKMVGKRKRSIGQCLKKSSKVWNSVAGTKIPSSAAGRKTKKRNTSGPKKERSSKTSCNITKCVDRSGQIAGRFLLHVQSGDMDSLTDNPPLNKDSELDIDICRIPVHTNGNGEENSSEQSRETEENGTNKDISHESNEGNDALGELIIDIHTEVNHTKLKSRAERSMVLGENGNVHESISAQEKETSKGENQLCRSMCDQESRSGKGEISNSPMDRNSQEKETPSNHLPNRQMTYHDEQHPATNQHHVSYPSNCNNYGIRSHVPTAFDPSRWYNPHSHRPEPDTTGWNSPHFHRGRAGHFTHGWQGHCPPNFPPTPDSVHNSSNMNNFPMHGGYRVMGFDPAGIYHSFQISNVLYQPRADVNMEGCGAAYGGPNIECETRSNYILASGPRRPAAGSVTDKYAPHLEQTNNRPRG</sequence>
<dbReference type="PANTHER" id="PTHR46235:SF3">
    <property type="entry name" value="PHD FINGER-CONTAINING PROTEIN DDB_G0268158"/>
    <property type="match status" value="1"/>
</dbReference>
<dbReference type="GO" id="GO:0008270">
    <property type="term" value="F:zinc ion binding"/>
    <property type="evidence" value="ECO:0007669"/>
    <property type="project" value="UniProtKB-KW"/>
</dbReference>
<feature type="domain" description="Zinc finger PHD-type" evidence="7">
    <location>
        <begin position="279"/>
        <end position="334"/>
    </location>
</feature>
<feature type="compositionally biased region" description="Basic and acidic residues" evidence="6">
    <location>
        <begin position="248"/>
        <end position="257"/>
    </location>
</feature>
<gene>
    <name evidence="8" type="ORF">URODEC1_LOCUS55998</name>
</gene>
<feature type="region of interest" description="Disordered" evidence="6">
    <location>
        <begin position="671"/>
        <end position="733"/>
    </location>
</feature>
<feature type="region of interest" description="Disordered" evidence="6">
    <location>
        <begin position="197"/>
        <end position="269"/>
    </location>
</feature>
<feature type="domain" description="Zinc finger PHD-type" evidence="7">
    <location>
        <begin position="406"/>
        <end position="470"/>
    </location>
</feature>
<protein>
    <recommendedName>
        <fullName evidence="7">Zinc finger PHD-type domain-containing protein</fullName>
    </recommendedName>
</protein>
<evidence type="ECO:0000256" key="3">
    <source>
        <dbReference type="ARBA" id="ARBA00022771"/>
    </source>
</evidence>
<keyword evidence="2" id="KW-0479">Metal-binding</keyword>
<feature type="domain" description="Zinc finger PHD-type" evidence="7">
    <location>
        <begin position="339"/>
        <end position="392"/>
    </location>
</feature>
<dbReference type="InterPro" id="IPR001965">
    <property type="entry name" value="Znf_PHD"/>
</dbReference>
<feature type="compositionally biased region" description="Basic and acidic residues" evidence="6">
    <location>
        <begin position="620"/>
        <end position="638"/>
    </location>
</feature>
<dbReference type="CDD" id="cd15565">
    <property type="entry name" value="PHD2_NSD"/>
    <property type="match status" value="1"/>
</dbReference>
<feature type="region of interest" description="Disordered" evidence="6">
    <location>
        <begin position="527"/>
        <end position="558"/>
    </location>
</feature>
<evidence type="ECO:0000256" key="1">
    <source>
        <dbReference type="ARBA" id="ARBA00004123"/>
    </source>
</evidence>
<evidence type="ECO:0000313" key="9">
    <source>
        <dbReference type="Proteomes" id="UP001497457"/>
    </source>
</evidence>
<feature type="region of interest" description="Disordered" evidence="6">
    <location>
        <begin position="607"/>
        <end position="639"/>
    </location>
</feature>
<evidence type="ECO:0000256" key="6">
    <source>
        <dbReference type="SAM" id="MobiDB-lite"/>
    </source>
</evidence>
<dbReference type="AlphaFoldDB" id="A0ABC9ALK9"/>
<dbReference type="InterPro" id="IPR055198">
    <property type="entry name" value="NSD_PHD"/>
</dbReference>
<evidence type="ECO:0000259" key="7">
    <source>
        <dbReference type="SMART" id="SM00249"/>
    </source>
</evidence>
<feature type="compositionally biased region" description="Acidic residues" evidence="6">
    <location>
        <begin position="220"/>
        <end position="247"/>
    </location>
</feature>
<dbReference type="SMART" id="SM00249">
    <property type="entry name" value="PHD"/>
    <property type="match status" value="3"/>
</dbReference>
<dbReference type="Pfam" id="PF22908">
    <property type="entry name" value="PHD_NSD"/>
    <property type="match status" value="1"/>
</dbReference>
<dbReference type="InterPro" id="IPR022702">
    <property type="entry name" value="Cytosine_MeTrfase1_RFD"/>
</dbReference>